<feature type="chain" id="PRO_5003116425" evidence="2">
    <location>
        <begin position="24"/>
        <end position="123"/>
    </location>
</feature>
<organism evidence="3 4">
    <name type="scientific">Hyphomicrobium denitrificans (strain ATCC 51888 / DSM 1869 / NCIMB 11706 / TK 0415)</name>
    <dbReference type="NCBI Taxonomy" id="582899"/>
    <lineage>
        <taxon>Bacteria</taxon>
        <taxon>Pseudomonadati</taxon>
        <taxon>Pseudomonadota</taxon>
        <taxon>Alphaproteobacteria</taxon>
        <taxon>Hyphomicrobiales</taxon>
        <taxon>Hyphomicrobiaceae</taxon>
        <taxon>Hyphomicrobium</taxon>
    </lineage>
</organism>
<dbReference type="AlphaFoldDB" id="D8JS53"/>
<keyword evidence="2" id="KW-0732">Signal</keyword>
<dbReference type="KEGG" id="hdn:Hden_0491"/>
<dbReference type="STRING" id="582899.Hden_0491"/>
<dbReference type="Proteomes" id="UP000002033">
    <property type="component" value="Chromosome"/>
</dbReference>
<keyword evidence="4" id="KW-1185">Reference proteome</keyword>
<feature type="region of interest" description="Disordered" evidence="1">
    <location>
        <begin position="103"/>
        <end position="123"/>
    </location>
</feature>
<dbReference type="RefSeq" id="WP_013214531.1">
    <property type="nucleotide sequence ID" value="NC_014313.1"/>
</dbReference>
<sequence length="123" mass="12988" precursor="true">MRSARLGTLLVAAFCLGSSAVSAQDAPPMQSSFSALIAKDYEIKTVTVVPLEVAKRATESVRTDTVIVTLQNKQSVAVCYLAFANWAFMNKTSLDTPTLCEVREGAAAEPQATSNPPPPGTTP</sequence>
<evidence type="ECO:0000256" key="1">
    <source>
        <dbReference type="SAM" id="MobiDB-lite"/>
    </source>
</evidence>
<dbReference type="OrthoDB" id="7932564at2"/>
<feature type="signal peptide" evidence="2">
    <location>
        <begin position="1"/>
        <end position="23"/>
    </location>
</feature>
<proteinExistence type="predicted"/>
<dbReference type="HOGENOM" id="CLU_2012131_0_0_5"/>
<evidence type="ECO:0000256" key="2">
    <source>
        <dbReference type="SAM" id="SignalP"/>
    </source>
</evidence>
<protein>
    <submittedName>
        <fullName evidence="3">Uncharacterized protein</fullName>
    </submittedName>
</protein>
<reference evidence="4" key="1">
    <citation type="journal article" date="2011" name="J. Bacteriol.">
        <title>Genome sequences of eight morphologically diverse alphaproteobacteria.</title>
        <authorList>
            <consortium name="US DOE Joint Genome Institute"/>
            <person name="Brown P.J."/>
            <person name="Kysela D.T."/>
            <person name="Buechlein A."/>
            <person name="Hemmerich C."/>
            <person name="Brun Y.V."/>
        </authorList>
    </citation>
    <scope>NUCLEOTIDE SEQUENCE [LARGE SCALE GENOMIC DNA]</scope>
    <source>
        <strain evidence="4">ATCC 51888 / DSM 1869 / NCIB 11706 / TK 0415</strain>
    </source>
</reference>
<gene>
    <name evidence="3" type="ordered locus">Hden_0491</name>
</gene>
<accession>D8JS53</accession>
<dbReference type="EMBL" id="CP002083">
    <property type="protein sequence ID" value="ADJ22312.1"/>
    <property type="molecule type" value="Genomic_DNA"/>
</dbReference>
<evidence type="ECO:0000313" key="3">
    <source>
        <dbReference type="EMBL" id="ADJ22312.1"/>
    </source>
</evidence>
<name>D8JS53_HYPDA</name>
<evidence type="ECO:0000313" key="4">
    <source>
        <dbReference type="Proteomes" id="UP000002033"/>
    </source>
</evidence>